<dbReference type="AlphaFoldDB" id="A0A5K1JT53"/>
<name>A0A5K1JT53_9APHY</name>
<organism evidence="2">
    <name type="scientific">Ganoderma boninense</name>
    <dbReference type="NCBI Taxonomy" id="34458"/>
    <lineage>
        <taxon>Eukaryota</taxon>
        <taxon>Fungi</taxon>
        <taxon>Dikarya</taxon>
        <taxon>Basidiomycota</taxon>
        <taxon>Agaricomycotina</taxon>
        <taxon>Agaricomycetes</taxon>
        <taxon>Polyporales</taxon>
        <taxon>Polyporaceae</taxon>
        <taxon>Ganoderma</taxon>
    </lineage>
</organism>
<dbReference type="Pfam" id="PF14559">
    <property type="entry name" value="TPR_19"/>
    <property type="match status" value="1"/>
</dbReference>
<dbReference type="InterPro" id="IPR011990">
    <property type="entry name" value="TPR-like_helical_dom_sf"/>
</dbReference>
<accession>A0A5K1JT53</accession>
<dbReference type="InterPro" id="IPR019734">
    <property type="entry name" value="TPR_rpt"/>
</dbReference>
<dbReference type="SUPFAM" id="SSF48452">
    <property type="entry name" value="TPR-like"/>
    <property type="match status" value="1"/>
</dbReference>
<dbReference type="GO" id="GO:0000127">
    <property type="term" value="C:transcription factor TFIIIC complex"/>
    <property type="evidence" value="ECO:0007669"/>
    <property type="project" value="TreeGrafter"/>
</dbReference>
<proteinExistence type="predicted"/>
<sequence>MHAKIILAQDVAEYAPLFSEIADAYFEREMYSEAGHIYEMLGGDAGTSSMHVLLQAGICRRMVGDLKEAAEVYEHVIQADPSNNDAKMKLAEILEILNEPRKALELVMQVIDSRKRRAGQREGTFDPSDLSSASLFEEGKVRGASTKGKGAAAKSANKLSPTQLRELEAQKEREVQQSWHRVQDLWPRMLANEDEATREWLVEAEKLVESFRETRALFLTSRHRGFRGMFPRSSRKQTAEASEDSMASRLQLELGAITLTLQAVFTAREEGRGTNAELQGRDTLTRKAAKSENVNNFRAISFEDWLRLFMHAEFIHFRLTGNLF</sequence>
<evidence type="ECO:0000256" key="1">
    <source>
        <dbReference type="PROSITE-ProRule" id="PRU00339"/>
    </source>
</evidence>
<dbReference type="PANTHER" id="PTHR23082:SF0">
    <property type="entry name" value="GENERAL TRANSCRIPTION FACTOR 3C POLYPEPTIDE 3"/>
    <property type="match status" value="1"/>
</dbReference>
<dbReference type="EMBL" id="LR724511">
    <property type="protein sequence ID" value="VWO95101.1"/>
    <property type="molecule type" value="Genomic_DNA"/>
</dbReference>
<dbReference type="GO" id="GO:0006383">
    <property type="term" value="P:transcription by RNA polymerase III"/>
    <property type="evidence" value="ECO:0007669"/>
    <property type="project" value="InterPro"/>
</dbReference>
<evidence type="ECO:0000313" key="2">
    <source>
        <dbReference type="EMBL" id="VWO95101.1"/>
    </source>
</evidence>
<reference evidence="2" key="1">
    <citation type="submission" date="2019-10" db="EMBL/GenBank/DDBJ databases">
        <authorList>
            <person name="Nor Muhammad N."/>
        </authorList>
    </citation>
    <scope>NUCLEOTIDE SEQUENCE</scope>
</reference>
<gene>
    <name evidence="2" type="primary">G2XAE9</name>
</gene>
<dbReference type="PROSITE" id="PS50005">
    <property type="entry name" value="TPR"/>
    <property type="match status" value="1"/>
</dbReference>
<dbReference type="PANTHER" id="PTHR23082">
    <property type="entry name" value="TRANSCRIPTION INITIATION FACTOR IIIC TFIIIC , POLYPEPTIDE 3-RELATED"/>
    <property type="match status" value="1"/>
</dbReference>
<feature type="repeat" description="TPR" evidence="1">
    <location>
        <begin position="50"/>
        <end position="83"/>
    </location>
</feature>
<keyword evidence="1" id="KW-0802">TPR repeat</keyword>
<dbReference type="Gene3D" id="1.25.40.10">
    <property type="entry name" value="Tetratricopeptide repeat domain"/>
    <property type="match status" value="1"/>
</dbReference>
<dbReference type="InterPro" id="IPR039340">
    <property type="entry name" value="Tfc4/TFIIIC-102/Sfc4"/>
</dbReference>
<protein>
    <submittedName>
        <fullName evidence="2">Glucose repression mediator protein CYC8</fullName>
    </submittedName>
</protein>